<evidence type="ECO:0000313" key="4">
    <source>
        <dbReference type="EMBL" id="KAK1905589.1"/>
    </source>
</evidence>
<evidence type="ECO:0000256" key="3">
    <source>
        <dbReference type="PIRSR" id="PIRSR600407-2"/>
    </source>
</evidence>
<name>A0AAD9CPA3_DISEL</name>
<keyword evidence="3" id="KW-0067">ATP-binding</keyword>
<dbReference type="Proteomes" id="UP001228049">
    <property type="component" value="Unassembled WGS sequence"/>
</dbReference>
<dbReference type="PANTHER" id="PTHR11782">
    <property type="entry name" value="ADENOSINE/GUANOSINE DIPHOSPHATASE"/>
    <property type="match status" value="1"/>
</dbReference>
<dbReference type="Gene3D" id="3.30.420.150">
    <property type="entry name" value="Exopolyphosphatase. Domain 2"/>
    <property type="match status" value="1"/>
</dbReference>
<reference evidence="4" key="1">
    <citation type="submission" date="2023-04" db="EMBL/GenBank/DDBJ databases">
        <title>Chromosome-level genome of Chaenocephalus aceratus.</title>
        <authorList>
            <person name="Park H."/>
        </authorList>
    </citation>
    <scope>NUCLEOTIDE SEQUENCE</scope>
    <source>
        <strain evidence="4">DE</strain>
        <tissue evidence="4">Muscle</tissue>
    </source>
</reference>
<dbReference type="Pfam" id="PF01150">
    <property type="entry name" value="GDA1_CD39"/>
    <property type="match status" value="1"/>
</dbReference>
<evidence type="ECO:0000256" key="2">
    <source>
        <dbReference type="ARBA" id="ARBA00022801"/>
    </source>
</evidence>
<dbReference type="InterPro" id="IPR000407">
    <property type="entry name" value="GDA1_CD39_NTPase"/>
</dbReference>
<dbReference type="SUPFAM" id="SSF141571">
    <property type="entry name" value="Pentapeptide repeat-like"/>
    <property type="match status" value="1"/>
</dbReference>
<comment type="similarity">
    <text evidence="1">Belongs to the GDA1/CD39 NTPase family.</text>
</comment>
<comment type="caution">
    <text evidence="4">The sequence shown here is derived from an EMBL/GenBank/DDBJ whole genome shotgun (WGS) entry which is preliminary data.</text>
</comment>
<dbReference type="AlphaFoldDB" id="A0AAD9CPA3"/>
<dbReference type="PANTHER" id="PTHR11782:SF99">
    <property type="entry name" value="ECTONUCLEOSIDE TRIPHOSPHATE DIPHOSPHOHYDROLASE 6"/>
    <property type="match status" value="1"/>
</dbReference>
<proteinExistence type="inferred from homology"/>
<gene>
    <name evidence="4" type="ORF">KUDE01_012769</name>
</gene>
<evidence type="ECO:0000256" key="1">
    <source>
        <dbReference type="ARBA" id="ARBA00009283"/>
    </source>
</evidence>
<dbReference type="GO" id="GO:0005524">
    <property type="term" value="F:ATP binding"/>
    <property type="evidence" value="ECO:0007669"/>
    <property type="project" value="UniProtKB-KW"/>
</dbReference>
<keyword evidence="2" id="KW-0378">Hydrolase</keyword>
<sequence>MLPRVDLIDMDVSLKPRDTVSEREVRWREEKSSNAKATNVACSDLNHSCTLQTFIYSTLSSSNHIYSILSSSNHIYSTLSSSNHIYSTLSSSNHIYSTLSSSNHIYSILSSSNHIYSTLSSSNHIYSILSSSNHIYSILSSSNHIYSTLSSSNHIYSTLSSSNHIYSILSSSNHIYSTLSFKSRDLHRADSSTAGMLDLGGGSTQITFKPQGEKTIQTSPIDYIRSFQMFNNTHTVYLGLGLMSARLAVLGGAPPRGSRELVTPCLSPGSEVRWEHADVVYTVSGQESEGSVLEACRLRVHRLLVGKVLKVEADDIDFYAFSFYYDRAAELGLIEEETGGSVRVSDYSEAAERVCRGWGASSGSSPFLCLDLLYISTLLQELGFPPHKTLKLARTIHQVETSWALGATFHYIESLNTH</sequence>
<dbReference type="EMBL" id="JASDAP010000003">
    <property type="protein sequence ID" value="KAK1905589.1"/>
    <property type="molecule type" value="Genomic_DNA"/>
</dbReference>
<dbReference type="GO" id="GO:0005794">
    <property type="term" value="C:Golgi apparatus"/>
    <property type="evidence" value="ECO:0007669"/>
    <property type="project" value="TreeGrafter"/>
</dbReference>
<organism evidence="4 5">
    <name type="scientific">Dissostichus eleginoides</name>
    <name type="common">Patagonian toothfish</name>
    <name type="synonym">Dissostichus amissus</name>
    <dbReference type="NCBI Taxonomy" id="100907"/>
    <lineage>
        <taxon>Eukaryota</taxon>
        <taxon>Metazoa</taxon>
        <taxon>Chordata</taxon>
        <taxon>Craniata</taxon>
        <taxon>Vertebrata</taxon>
        <taxon>Euteleostomi</taxon>
        <taxon>Actinopterygii</taxon>
        <taxon>Neopterygii</taxon>
        <taxon>Teleostei</taxon>
        <taxon>Neoteleostei</taxon>
        <taxon>Acanthomorphata</taxon>
        <taxon>Eupercaria</taxon>
        <taxon>Perciformes</taxon>
        <taxon>Notothenioidei</taxon>
        <taxon>Nototheniidae</taxon>
        <taxon>Dissostichus</taxon>
    </lineage>
</organism>
<evidence type="ECO:0000313" key="5">
    <source>
        <dbReference type="Proteomes" id="UP001228049"/>
    </source>
</evidence>
<keyword evidence="3" id="KW-0547">Nucleotide-binding</keyword>
<dbReference type="GO" id="GO:0016787">
    <property type="term" value="F:hydrolase activity"/>
    <property type="evidence" value="ECO:0007669"/>
    <property type="project" value="UniProtKB-KW"/>
</dbReference>
<keyword evidence="5" id="KW-1185">Reference proteome</keyword>
<feature type="binding site" evidence="3">
    <location>
        <begin position="201"/>
        <end position="205"/>
    </location>
    <ligand>
        <name>ATP</name>
        <dbReference type="ChEBI" id="CHEBI:30616"/>
    </ligand>
</feature>
<accession>A0AAD9CPA3</accession>
<protein>
    <submittedName>
        <fullName evidence="4">Ectonucleoside triphosphate diphosphohydrolase 6</fullName>
    </submittedName>
</protein>